<dbReference type="InterPro" id="IPR012340">
    <property type="entry name" value="NA-bd_OB-fold"/>
</dbReference>
<keyword evidence="3" id="KW-0238">DNA-binding</keyword>
<name>A0A6J7WAZ3_9CAUD</name>
<gene>
    <name evidence="3" type="ORF">UFOVP149_54</name>
</gene>
<feature type="compositionally biased region" description="Acidic residues" evidence="1">
    <location>
        <begin position="200"/>
        <end position="210"/>
    </location>
</feature>
<proteinExistence type="predicted"/>
<evidence type="ECO:0000256" key="1">
    <source>
        <dbReference type="SAM" id="MobiDB-lite"/>
    </source>
</evidence>
<dbReference type="GO" id="GO:0003677">
    <property type="term" value="F:DNA binding"/>
    <property type="evidence" value="ECO:0007669"/>
    <property type="project" value="UniProtKB-KW"/>
</dbReference>
<feature type="region of interest" description="Disordered" evidence="1">
    <location>
        <begin position="191"/>
        <end position="230"/>
    </location>
</feature>
<organism evidence="3">
    <name type="scientific">uncultured Caudovirales phage</name>
    <dbReference type="NCBI Taxonomy" id="2100421"/>
    <lineage>
        <taxon>Viruses</taxon>
        <taxon>Duplodnaviria</taxon>
        <taxon>Heunggongvirae</taxon>
        <taxon>Uroviricota</taxon>
        <taxon>Caudoviricetes</taxon>
        <taxon>Peduoviridae</taxon>
        <taxon>Maltschvirus</taxon>
        <taxon>Maltschvirus maltsch</taxon>
    </lineage>
</organism>
<evidence type="ECO:0000259" key="2">
    <source>
        <dbReference type="Pfam" id="PF21265"/>
    </source>
</evidence>
<dbReference type="Gene3D" id="2.40.50.140">
    <property type="entry name" value="Nucleic acid-binding proteins"/>
    <property type="match status" value="1"/>
</dbReference>
<dbReference type="InterPro" id="IPR049476">
    <property type="entry name" value="SBB_BPT7"/>
</dbReference>
<protein>
    <submittedName>
        <fullName evidence="3">Single-stranded DNA-binding protein</fullName>
    </submittedName>
</protein>
<dbReference type="SUPFAM" id="SSF50249">
    <property type="entry name" value="Nucleic acid-binding proteins"/>
    <property type="match status" value="1"/>
</dbReference>
<dbReference type="PIRSF" id="PIRSF004311">
    <property type="entry name" value="Helix_destablz_SSB_T7"/>
    <property type="match status" value="1"/>
</dbReference>
<dbReference type="InterPro" id="IPR016411">
    <property type="entry name" value="SSB_T7"/>
</dbReference>
<sequence length="230" mass="25316">MTDKKEKRVRIKLVSPKATFRYPKLNEPDYGSDEYPIEGGAYSVQLVLPADEAKVLIDQLQPHYEKALEEGAVKFDALPVAQRKKHGSLKEQNFYTDEFDKETEEPTGNVIFKFKMKASGKDKKTGKPWSRKPTIFDAKGKPMVGIPAIWGGTTGKVSFEVSPYFVQGQAMAGISLSLNAVQIIDLRSGGGGNAESYGFGEEDGYEYDEADAPKAEPTEAASTDDGEEDF</sequence>
<evidence type="ECO:0000313" key="3">
    <source>
        <dbReference type="EMBL" id="CAB5156197.1"/>
    </source>
</evidence>
<dbReference type="Pfam" id="PF21265">
    <property type="entry name" value="SBB_T7"/>
    <property type="match status" value="1"/>
</dbReference>
<accession>A0A6J7WAZ3</accession>
<reference evidence="3" key="1">
    <citation type="submission" date="2020-05" db="EMBL/GenBank/DDBJ databases">
        <authorList>
            <person name="Chiriac C."/>
            <person name="Salcher M."/>
            <person name="Ghai R."/>
            <person name="Kavagutti S V."/>
        </authorList>
    </citation>
    <scope>NUCLEOTIDE SEQUENCE</scope>
</reference>
<dbReference type="EMBL" id="LR798198">
    <property type="protein sequence ID" value="CAB5156197.1"/>
    <property type="molecule type" value="Genomic_DNA"/>
</dbReference>
<feature type="domain" description="Single-stranded DNA-binding protein BPT7" evidence="2">
    <location>
        <begin position="22"/>
        <end position="186"/>
    </location>
</feature>